<accession>A0ABX0RNY5</accession>
<organism evidence="2 3">
    <name type="scientific">Candidatus Pantoea communis</name>
    <dbReference type="NCBI Taxonomy" id="2608354"/>
    <lineage>
        <taxon>Bacteria</taxon>
        <taxon>Pseudomonadati</taxon>
        <taxon>Pseudomonadota</taxon>
        <taxon>Gammaproteobacteria</taxon>
        <taxon>Enterobacterales</taxon>
        <taxon>Erwiniaceae</taxon>
        <taxon>Pantoea</taxon>
    </lineage>
</organism>
<evidence type="ECO:0000256" key="1">
    <source>
        <dbReference type="SAM" id="Coils"/>
    </source>
</evidence>
<proteinExistence type="predicted"/>
<dbReference type="EMBL" id="VWXC01000001">
    <property type="protein sequence ID" value="NIG17459.1"/>
    <property type="molecule type" value="Genomic_DNA"/>
</dbReference>
<dbReference type="Proteomes" id="UP001515780">
    <property type="component" value="Unassembled WGS sequence"/>
</dbReference>
<dbReference type="RefSeq" id="WP_166931470.1">
    <property type="nucleotide sequence ID" value="NZ_VWXC01000001.1"/>
</dbReference>
<sequence>MPEERKTPKVRKCRICKKRYKPLTLYQWWCCDEHQDELIKQLATAARKKRIHQQEQVRKKEAQQEKRNLKIRKLALKPLSHFHQQAQAAFNEFIRSRDTADPCISCGRFHDGKYDAGHYRTRGASPATRYDETNCHKQCVPCNQHLSGNIENYTPNLIKKIGQAAFDRLMGPQELKKWTREELQELAAHYRQKTRELIKQRSEAA</sequence>
<protein>
    <submittedName>
        <fullName evidence="2">Recombination protein NinG</fullName>
    </submittedName>
</protein>
<reference evidence="2 3" key="1">
    <citation type="journal article" date="2019" name="bioRxiv">
        <title>Bacteria contribute to plant secondary compound degradation in a generalist herbivore system.</title>
        <authorList>
            <person name="Francoeur C.B."/>
            <person name="Khadempour L."/>
            <person name="Moreira-Soto R.D."/>
            <person name="Gotting K."/>
            <person name="Book A.J."/>
            <person name="Pinto-Tomas A.A."/>
            <person name="Keefover-Ring K."/>
            <person name="Currie C.R."/>
        </authorList>
    </citation>
    <scope>NUCLEOTIDE SEQUENCE [LARGE SCALE GENOMIC DNA]</scope>
    <source>
        <strain evidence="2">Al-1710</strain>
    </source>
</reference>
<keyword evidence="3" id="KW-1185">Reference proteome</keyword>
<evidence type="ECO:0000313" key="3">
    <source>
        <dbReference type="Proteomes" id="UP001515780"/>
    </source>
</evidence>
<dbReference type="InterPro" id="IPR008713">
    <property type="entry name" value="Phage_lambda_NinG"/>
</dbReference>
<gene>
    <name evidence="2" type="ORF">F3J37_02045</name>
</gene>
<name>A0ABX0RNY5_9GAMM</name>
<feature type="coiled-coil region" evidence="1">
    <location>
        <begin position="45"/>
        <end position="72"/>
    </location>
</feature>
<dbReference type="Pfam" id="PF05766">
    <property type="entry name" value="NinG"/>
    <property type="match status" value="1"/>
</dbReference>
<comment type="caution">
    <text evidence="2">The sequence shown here is derived from an EMBL/GenBank/DDBJ whole genome shotgun (WGS) entry which is preliminary data.</text>
</comment>
<evidence type="ECO:0000313" key="2">
    <source>
        <dbReference type="EMBL" id="NIG17459.1"/>
    </source>
</evidence>
<keyword evidence="1" id="KW-0175">Coiled coil</keyword>